<dbReference type="SUPFAM" id="SSF48371">
    <property type="entry name" value="ARM repeat"/>
    <property type="match status" value="1"/>
</dbReference>
<dbReference type="AlphaFoldDB" id="A0A239MYH4"/>
<dbReference type="RefSeq" id="WP_143681719.1">
    <property type="nucleotide sequence ID" value="NZ_FZOF01000029.1"/>
</dbReference>
<gene>
    <name evidence="1" type="ORF">SAMN05216252_12942</name>
</gene>
<accession>A0A239MYH4</accession>
<dbReference type="Gene3D" id="1.25.10.10">
    <property type="entry name" value="Leucine-rich Repeat Variant"/>
    <property type="match status" value="1"/>
</dbReference>
<sequence length="745" mass="76934">MDLDTVFAGLDRIAWPELHHAYGPADDVPDLLRALAATDEESAEEAEQELWSSIVHQGTVYRATVPAVPFLARLAAAGVRSAELLGMLGAIAESTDEHDPERPGAARAAVVAQLPVILAMLSDAEPEVRQCAAWAVAQCGPGAGADARAALRSRWTTETDPTVRADLLTAYAVVDPGAAQELCATAKGTTEPPQVRVAALLAIVDTGQPWGDDSAAVVAALSPLEPHTAGGQWEREALESLVTGLHERGDVDAAIDAAIDVAVSALDRAVEAVGAGADPKESAQEATWAAGCLALRSKTAPARLLPAMLPLLDHPDTAGDVIDAIRDWAVPAPQAVPPLVRLAEGAGEHADRALAALVRVGAPEAAGLLARHFEDRPRALAAAFDRTMQRPPVPLPCAPELLDAVRARLAALTAGATTAGPRQSLVAGGLAAANEPVHLSGVLAGWGPRARAALPELVDALPHHPFAVSRALAAIADAGRDPDVVAALRARAGTGSVPDRQAAAAALHALTGDATVVLSVLGPALDEPNGPRDNCLRAVAPLGEQARPLLPRLRALLAEPVENRSTVPAVEAALTAATATWELTGDQETVLPVVLEGLGWAERPWGDRVAERAAEVAALVGPAARPAEPRLLAMLDRPDTAAAAARALAALHPGSDRPAGVPLTELVDRVLPSLEPGAYLNSALAALKTLAALGPTAFTPAQLDRIRGLAEGERRIVGSGIQIDIIRNDEEFRAAARTVLAGLTR</sequence>
<evidence type="ECO:0000313" key="2">
    <source>
        <dbReference type="Proteomes" id="UP000198280"/>
    </source>
</evidence>
<reference evidence="1 2" key="1">
    <citation type="submission" date="2017-06" db="EMBL/GenBank/DDBJ databases">
        <authorList>
            <person name="Kim H.J."/>
            <person name="Triplett B.A."/>
        </authorList>
    </citation>
    <scope>NUCLEOTIDE SEQUENCE [LARGE SCALE GENOMIC DNA]</scope>
    <source>
        <strain evidence="1 2">CGMCC 4.1858</strain>
    </source>
</reference>
<evidence type="ECO:0008006" key="3">
    <source>
        <dbReference type="Google" id="ProtNLM"/>
    </source>
</evidence>
<dbReference type="Proteomes" id="UP000198280">
    <property type="component" value="Unassembled WGS sequence"/>
</dbReference>
<dbReference type="EMBL" id="FZOF01000029">
    <property type="protein sequence ID" value="SNT47801.1"/>
    <property type="molecule type" value="Genomic_DNA"/>
</dbReference>
<proteinExistence type="predicted"/>
<dbReference type="InterPro" id="IPR011989">
    <property type="entry name" value="ARM-like"/>
</dbReference>
<dbReference type="InterPro" id="IPR016024">
    <property type="entry name" value="ARM-type_fold"/>
</dbReference>
<evidence type="ECO:0000313" key="1">
    <source>
        <dbReference type="EMBL" id="SNT47801.1"/>
    </source>
</evidence>
<dbReference type="OrthoDB" id="292843at2"/>
<protein>
    <recommendedName>
        <fullName evidence="3">HEAT repeat protein</fullName>
    </recommendedName>
</protein>
<organism evidence="1 2">
    <name type="scientific">Actinacidiphila glaucinigra</name>
    <dbReference type="NCBI Taxonomy" id="235986"/>
    <lineage>
        <taxon>Bacteria</taxon>
        <taxon>Bacillati</taxon>
        <taxon>Actinomycetota</taxon>
        <taxon>Actinomycetes</taxon>
        <taxon>Kitasatosporales</taxon>
        <taxon>Streptomycetaceae</taxon>
        <taxon>Actinacidiphila</taxon>
    </lineage>
</organism>
<name>A0A239MYH4_9ACTN</name>
<keyword evidence="2" id="KW-1185">Reference proteome</keyword>